<dbReference type="PROSITE" id="PS01111">
    <property type="entry name" value="RNA_POL_K_14KD"/>
    <property type="match status" value="1"/>
</dbReference>
<dbReference type="PIRSF" id="PIRSF000778">
    <property type="entry name" value="RpoK/RPB6"/>
    <property type="match status" value="1"/>
</dbReference>
<dbReference type="NCBIfam" id="NF002208">
    <property type="entry name" value="PRK01099.1-3"/>
    <property type="match status" value="1"/>
</dbReference>
<accession>A0A075I8D2</accession>
<dbReference type="SUPFAM" id="SSF63562">
    <property type="entry name" value="RPB6/omega subunit-like"/>
    <property type="match status" value="1"/>
</dbReference>
<name>A0A075I8D2_9EURY</name>
<comment type="function">
    <text evidence="3">DNA-dependent RNA polymerase (RNAP) catalyzes the transcription of DNA into RNA using the four ribonucleoside triphosphates as substrates.</text>
</comment>
<keyword evidence="3" id="KW-0963">Cytoplasm</keyword>
<organism evidence="4">
    <name type="scientific">uncultured marine group II/III euryarchaeote SAT1000_24_G08</name>
    <dbReference type="NCBI Taxonomy" id="1456569"/>
    <lineage>
        <taxon>Archaea</taxon>
        <taxon>Methanobacteriati</taxon>
        <taxon>Methanobacteriota</taxon>
        <taxon>environmental samples</taxon>
    </lineage>
</organism>
<keyword evidence="2 3" id="KW-0804">Transcription</keyword>
<dbReference type="InterPro" id="IPR006111">
    <property type="entry name" value="Rpo6/Rpb6"/>
</dbReference>
<dbReference type="PANTHER" id="PTHR47227">
    <property type="entry name" value="DNA-DIRECTED RNA POLYMERASE SUBUNIT K"/>
    <property type="match status" value="1"/>
</dbReference>
<dbReference type="AlphaFoldDB" id="A0A075I8D2"/>
<gene>
    <name evidence="3 4" type="primary">rpoK</name>
    <name evidence="3" type="synonym">rpo6</name>
</gene>
<comment type="similarity">
    <text evidence="3">Belongs to the archaeal Rpo6/eukaryotic RPB6 RNA polymerase subunit family.</text>
</comment>
<dbReference type="Gene3D" id="3.90.940.10">
    <property type="match status" value="1"/>
</dbReference>
<keyword evidence="3 4" id="KW-0808">Transferase</keyword>
<evidence type="ECO:0000256" key="1">
    <source>
        <dbReference type="ARBA" id="ARBA00022478"/>
    </source>
</evidence>
<evidence type="ECO:0000256" key="3">
    <source>
        <dbReference type="HAMAP-Rule" id="MF_00192"/>
    </source>
</evidence>
<dbReference type="GO" id="GO:0003677">
    <property type="term" value="F:DNA binding"/>
    <property type="evidence" value="ECO:0007669"/>
    <property type="project" value="UniProtKB-UniRule"/>
</dbReference>
<dbReference type="GO" id="GO:0042797">
    <property type="term" value="P:tRNA transcription by RNA polymerase III"/>
    <property type="evidence" value="ECO:0007669"/>
    <property type="project" value="TreeGrafter"/>
</dbReference>
<dbReference type="GO" id="GO:0003899">
    <property type="term" value="F:DNA-directed RNA polymerase activity"/>
    <property type="evidence" value="ECO:0007669"/>
    <property type="project" value="UniProtKB-UniRule"/>
</dbReference>
<comment type="catalytic activity">
    <reaction evidence="3">
        <text>RNA(n) + a ribonucleoside 5'-triphosphate = RNA(n+1) + diphosphate</text>
        <dbReference type="Rhea" id="RHEA:21248"/>
        <dbReference type="Rhea" id="RHEA-COMP:14527"/>
        <dbReference type="Rhea" id="RHEA-COMP:17342"/>
        <dbReference type="ChEBI" id="CHEBI:33019"/>
        <dbReference type="ChEBI" id="CHEBI:61557"/>
        <dbReference type="ChEBI" id="CHEBI:140395"/>
        <dbReference type="EC" id="2.7.7.6"/>
    </reaction>
</comment>
<dbReference type="EC" id="2.7.7.6" evidence="3"/>
<dbReference type="InterPro" id="IPR006110">
    <property type="entry name" value="Pol_omega/Rpo6/RPB6"/>
</dbReference>
<sequence>MREHSRFEKARVIGARALQISMGAPVQIKVPKEIIDPVIIAQMEYDEGVIPIDIVDREKK</sequence>
<keyword evidence="1 3" id="KW-0240">DNA-directed RNA polymerase</keyword>
<reference evidence="4" key="1">
    <citation type="journal article" date="2014" name="Genome Biol. Evol.">
        <title>Pangenome evidence for extensive interdomain horizontal transfer affecting lineage core and shell genes in uncultured planktonic thaumarchaeota and euryarchaeota.</title>
        <authorList>
            <person name="Deschamps P."/>
            <person name="Zivanovic Y."/>
            <person name="Moreira D."/>
            <person name="Rodriguez-Valera F."/>
            <person name="Lopez-Garcia P."/>
        </authorList>
    </citation>
    <scope>NUCLEOTIDE SEQUENCE</scope>
</reference>
<dbReference type="GO" id="GO:0006360">
    <property type="term" value="P:transcription by RNA polymerase I"/>
    <property type="evidence" value="ECO:0007669"/>
    <property type="project" value="TreeGrafter"/>
</dbReference>
<proteinExistence type="inferred from homology"/>
<evidence type="ECO:0000313" key="4">
    <source>
        <dbReference type="EMBL" id="AIF24125.1"/>
    </source>
</evidence>
<protein>
    <recommendedName>
        <fullName evidence="3">DNA-directed RNA polymerase subunit Rpo6</fullName>
        <ecNumber evidence="3">2.7.7.6</ecNumber>
    </recommendedName>
    <alternativeName>
        <fullName evidence="3">DNA-directed RNA polymerase subunit K</fullName>
    </alternativeName>
</protein>
<keyword evidence="3 4" id="KW-0548">Nucleotidyltransferase</keyword>
<comment type="subcellular location">
    <subcellularLocation>
        <location evidence="3">Cytoplasm</location>
    </subcellularLocation>
</comment>
<dbReference type="InterPro" id="IPR036161">
    <property type="entry name" value="RPB6/omega-like_sf"/>
</dbReference>
<dbReference type="GO" id="GO:0006366">
    <property type="term" value="P:transcription by RNA polymerase II"/>
    <property type="evidence" value="ECO:0007669"/>
    <property type="project" value="TreeGrafter"/>
</dbReference>
<dbReference type="EMBL" id="KF901251">
    <property type="protein sequence ID" value="AIF24125.1"/>
    <property type="molecule type" value="Genomic_DNA"/>
</dbReference>
<dbReference type="Pfam" id="PF01192">
    <property type="entry name" value="RNA_pol_Rpb6"/>
    <property type="match status" value="1"/>
</dbReference>
<dbReference type="InterPro" id="IPR020708">
    <property type="entry name" value="DNA-dir_RNA_polK_14-18kDa_CS"/>
</dbReference>
<dbReference type="PANTHER" id="PTHR47227:SF5">
    <property type="entry name" value="DNA-DIRECTED RNA POLYMERASES I, II, AND III SUBUNIT RPABC2"/>
    <property type="match status" value="1"/>
</dbReference>
<dbReference type="GO" id="GO:0000428">
    <property type="term" value="C:DNA-directed RNA polymerase complex"/>
    <property type="evidence" value="ECO:0007669"/>
    <property type="project" value="UniProtKB-KW"/>
</dbReference>
<dbReference type="HAMAP" id="MF_00192">
    <property type="entry name" value="RNApol_arch_Rpo6"/>
    <property type="match status" value="1"/>
</dbReference>
<evidence type="ECO:0000256" key="2">
    <source>
        <dbReference type="ARBA" id="ARBA00023163"/>
    </source>
</evidence>
<dbReference type="SMART" id="SM01409">
    <property type="entry name" value="RNA_pol_Rpb6"/>
    <property type="match status" value="1"/>
</dbReference>
<comment type="subunit">
    <text evidence="3">Part of the RNA polymerase complex.</text>
</comment>
<dbReference type="GO" id="GO:0005737">
    <property type="term" value="C:cytoplasm"/>
    <property type="evidence" value="ECO:0007669"/>
    <property type="project" value="UniProtKB-SubCell"/>
</dbReference>